<dbReference type="GO" id="GO:0005634">
    <property type="term" value="C:nucleus"/>
    <property type="evidence" value="ECO:0007669"/>
    <property type="project" value="UniProtKB-SubCell"/>
</dbReference>
<dbReference type="InterPro" id="IPR027329">
    <property type="entry name" value="TPX2_C"/>
</dbReference>
<dbReference type="Proteomes" id="UP000320333">
    <property type="component" value="Unassembled WGS sequence"/>
</dbReference>
<evidence type="ECO:0000256" key="5">
    <source>
        <dbReference type="ARBA" id="ARBA00023212"/>
    </source>
</evidence>
<dbReference type="InterPro" id="IPR027330">
    <property type="entry name" value="TPX2_central_dom"/>
</dbReference>
<feature type="compositionally biased region" description="Polar residues" evidence="8">
    <location>
        <begin position="121"/>
        <end position="132"/>
    </location>
</feature>
<proteinExistence type="inferred from homology"/>
<gene>
    <name evidence="11" type="ORF">CcCBS67573_g04190</name>
</gene>
<dbReference type="PANTHER" id="PTHR14326">
    <property type="entry name" value="TARGETING PROTEIN FOR XKLP2"/>
    <property type="match status" value="1"/>
</dbReference>
<dbReference type="GO" id="GO:0005874">
    <property type="term" value="C:microtubule"/>
    <property type="evidence" value="ECO:0007669"/>
    <property type="project" value="InterPro"/>
</dbReference>
<dbReference type="GO" id="GO:0060236">
    <property type="term" value="P:regulation of mitotic spindle organization"/>
    <property type="evidence" value="ECO:0007669"/>
    <property type="project" value="InterPro"/>
</dbReference>
<comment type="similarity">
    <text evidence="3">Belongs to the TPX2 family.</text>
</comment>
<keyword evidence="7" id="KW-0175">Coiled coil</keyword>
<dbReference type="PANTHER" id="PTHR14326:SF44">
    <property type="entry name" value="TARGETING PROTEIN FOR XKLP2"/>
    <property type="match status" value="1"/>
</dbReference>
<feature type="domain" description="TPX2 C-terminal" evidence="9">
    <location>
        <begin position="678"/>
        <end position="750"/>
    </location>
</feature>
<feature type="region of interest" description="Disordered" evidence="8">
    <location>
        <begin position="119"/>
        <end position="199"/>
    </location>
</feature>
<dbReference type="Pfam" id="PF06886">
    <property type="entry name" value="TPX2"/>
    <property type="match status" value="1"/>
</dbReference>
<evidence type="ECO:0000259" key="10">
    <source>
        <dbReference type="Pfam" id="PF12214"/>
    </source>
</evidence>
<keyword evidence="4" id="KW-0963">Cytoplasm</keyword>
<evidence type="ECO:0000256" key="3">
    <source>
        <dbReference type="ARBA" id="ARBA00005885"/>
    </source>
</evidence>
<dbReference type="OrthoDB" id="1684416at2759"/>
<feature type="domain" description="TPX2 central" evidence="10">
    <location>
        <begin position="426"/>
        <end position="585"/>
    </location>
</feature>
<dbReference type="EMBL" id="QEAP01000121">
    <property type="protein sequence ID" value="TPX74539.1"/>
    <property type="molecule type" value="Genomic_DNA"/>
</dbReference>
<keyword evidence="6" id="KW-0539">Nucleus</keyword>
<evidence type="ECO:0000259" key="9">
    <source>
        <dbReference type="Pfam" id="PF06886"/>
    </source>
</evidence>
<evidence type="ECO:0000256" key="7">
    <source>
        <dbReference type="SAM" id="Coils"/>
    </source>
</evidence>
<feature type="region of interest" description="Disordered" evidence="8">
    <location>
        <begin position="474"/>
        <end position="517"/>
    </location>
</feature>
<evidence type="ECO:0000313" key="12">
    <source>
        <dbReference type="Proteomes" id="UP000320333"/>
    </source>
</evidence>
<dbReference type="Pfam" id="PF12214">
    <property type="entry name" value="TPX2_importin"/>
    <property type="match status" value="1"/>
</dbReference>
<comment type="caution">
    <text evidence="11">The sequence shown here is derived from an EMBL/GenBank/DDBJ whole genome shotgun (WGS) entry which is preliminary data.</text>
</comment>
<name>A0A507FDW5_9FUNG</name>
<evidence type="ECO:0000256" key="2">
    <source>
        <dbReference type="ARBA" id="ARBA00004186"/>
    </source>
</evidence>
<dbReference type="AlphaFoldDB" id="A0A507FDW5"/>
<feature type="coiled-coil region" evidence="7">
    <location>
        <begin position="693"/>
        <end position="720"/>
    </location>
</feature>
<evidence type="ECO:0000313" key="11">
    <source>
        <dbReference type="EMBL" id="TPX74539.1"/>
    </source>
</evidence>
<dbReference type="STRING" id="246404.A0A507FDW5"/>
<evidence type="ECO:0000256" key="8">
    <source>
        <dbReference type="SAM" id="MobiDB-lite"/>
    </source>
</evidence>
<feature type="compositionally biased region" description="Basic and acidic residues" evidence="8">
    <location>
        <begin position="828"/>
        <end position="856"/>
    </location>
</feature>
<evidence type="ECO:0000256" key="6">
    <source>
        <dbReference type="ARBA" id="ARBA00023242"/>
    </source>
</evidence>
<reference evidence="11 12" key="1">
    <citation type="journal article" date="2019" name="Sci. Rep.">
        <title>Comparative genomics of chytrid fungi reveal insights into the obligate biotrophic and pathogenic lifestyle of Synchytrium endobioticum.</title>
        <authorList>
            <person name="van de Vossenberg B.T.L.H."/>
            <person name="Warris S."/>
            <person name="Nguyen H.D.T."/>
            <person name="van Gent-Pelzer M.P.E."/>
            <person name="Joly D.L."/>
            <person name="van de Geest H.C."/>
            <person name="Bonants P.J.M."/>
            <person name="Smith D.S."/>
            <person name="Levesque C.A."/>
            <person name="van der Lee T.A.J."/>
        </authorList>
    </citation>
    <scope>NUCLEOTIDE SEQUENCE [LARGE SCALE GENOMIC DNA]</scope>
    <source>
        <strain evidence="11 12">CBS 675.73</strain>
    </source>
</reference>
<feature type="compositionally biased region" description="Acidic residues" evidence="8">
    <location>
        <begin position="861"/>
        <end position="872"/>
    </location>
</feature>
<feature type="compositionally biased region" description="Low complexity" evidence="8">
    <location>
        <begin position="240"/>
        <end position="255"/>
    </location>
</feature>
<evidence type="ECO:0008006" key="13">
    <source>
        <dbReference type="Google" id="ProtNLM"/>
    </source>
</evidence>
<dbReference type="InterPro" id="IPR009675">
    <property type="entry name" value="TPX2_fam"/>
</dbReference>
<sequence length="872" mass="96362">MSTASKHTPFKPSRLANVASLSPPTPTAPLKTTPSSPSTPSSAGPSSTATRIVRANSVPSFKASPAPASTHLPPAKLARPTRAKSSVDPDFEFSAPHFCDFDIGKQAFESADEDADAWFETQFSSPLPNGSSFRPARPSTLLNQLDEEDDMPTPKASRPKTAAPARPPPPKPAPVQLRKPVKAGPSSARLAALSKPKQEAKEITRMFARLSLKTKPRHLVSDPKAKARLLMGTAASRARVASAAPAAEPAKLRPATAVAPTSTRAASREDVLSTKSIRSVSSYEDVRSTTVSASSNAARTKIAPQKPRPAPSMKAVVPAARVVRGPTVPQEFSFASRSREKMMMTVKSPGLSKRRKPLMKKPVSELTVPKPFRFHETLHKSMAEPEPVERSPFVPLMCKVKQFQTDTPDRFRTVVKPLPPPAHVSRLTKPHSPALMTKQRAKPTTVKPTEEQIIDEIANYPRFKARPVDKKIMTEPGSGVPPPQKPSVTVPHSPHFTKPRITRQPSVEVMRPPSPPKVIKANPIRYAGVKPFEPVLERRMIVPNEVHLPGEEMRARKLREFEEAVKRQTEEDEKRRKFVARPLPDLSAVDPLPDVKPRAPTEPEPFNLLTQTFPHRSAFQKSHDAAFDLSGRDLTATASGSVPVPAVPKFTAQPVPIVDPFVPKKSAKLPTIPEPVLLHTDVRVEGRREFEESVKLRMAAEEEMRELARLENEEMEREQVRRLRQNQVFHAQPVRHFPGVAVHASQRKLTEPESPMLKDKRERLARMRPSVAESEPFTVVSGRAQMTEAYSSKTFDVVAVAAEGTNRIRYPQHDNEGDYEDEFSVPEGRFEPVVHDGDSLGDQAERGDVGRREWPRLQEWVDSDGAVDSDPF</sequence>
<accession>A0A507FDW5</accession>
<dbReference type="GO" id="GO:0005819">
    <property type="term" value="C:spindle"/>
    <property type="evidence" value="ECO:0007669"/>
    <property type="project" value="UniProtKB-SubCell"/>
</dbReference>
<protein>
    <recommendedName>
        <fullName evidence="13">TPX2 central domain-containing protein</fullName>
    </recommendedName>
</protein>
<keyword evidence="5" id="KW-0206">Cytoskeleton</keyword>
<feature type="compositionally biased region" description="Low complexity" evidence="8">
    <location>
        <begin position="28"/>
        <end position="50"/>
    </location>
</feature>
<keyword evidence="12" id="KW-1185">Reference proteome</keyword>
<feature type="region of interest" description="Disordered" evidence="8">
    <location>
        <begin position="808"/>
        <end position="872"/>
    </location>
</feature>
<feature type="compositionally biased region" description="Polar residues" evidence="8">
    <location>
        <begin position="273"/>
        <end position="298"/>
    </location>
</feature>
<evidence type="ECO:0000256" key="4">
    <source>
        <dbReference type="ARBA" id="ARBA00022490"/>
    </source>
</evidence>
<feature type="region of interest" description="Disordered" evidence="8">
    <location>
        <begin position="240"/>
        <end position="312"/>
    </location>
</feature>
<comment type="subcellular location">
    <subcellularLocation>
        <location evidence="2">Cytoplasm</location>
        <location evidence="2">Cytoskeleton</location>
        <location evidence="2">Spindle</location>
    </subcellularLocation>
    <subcellularLocation>
        <location evidence="1">Nucleus</location>
    </subcellularLocation>
</comment>
<feature type="compositionally biased region" description="Low complexity" evidence="8">
    <location>
        <begin position="153"/>
        <end position="164"/>
    </location>
</feature>
<evidence type="ECO:0000256" key="1">
    <source>
        <dbReference type="ARBA" id="ARBA00004123"/>
    </source>
</evidence>
<organism evidence="11 12">
    <name type="scientific">Chytriomyces confervae</name>
    <dbReference type="NCBI Taxonomy" id="246404"/>
    <lineage>
        <taxon>Eukaryota</taxon>
        <taxon>Fungi</taxon>
        <taxon>Fungi incertae sedis</taxon>
        <taxon>Chytridiomycota</taxon>
        <taxon>Chytridiomycota incertae sedis</taxon>
        <taxon>Chytridiomycetes</taxon>
        <taxon>Chytridiales</taxon>
        <taxon>Chytriomycetaceae</taxon>
        <taxon>Chytriomyces</taxon>
    </lineage>
</organism>
<feature type="region of interest" description="Disordered" evidence="8">
    <location>
        <begin position="1"/>
        <end position="90"/>
    </location>
</feature>